<evidence type="ECO:0000256" key="1">
    <source>
        <dbReference type="ARBA" id="ARBA00010914"/>
    </source>
</evidence>
<dbReference type="GO" id="GO:0046872">
    <property type="term" value="F:metal ion binding"/>
    <property type="evidence" value="ECO:0007669"/>
    <property type="project" value="UniProtKB-KW"/>
</dbReference>
<dbReference type="AlphaFoldDB" id="A0A3E2NWA0"/>
<evidence type="ECO:0000256" key="5">
    <source>
        <dbReference type="ARBA" id="ARBA00023014"/>
    </source>
</evidence>
<evidence type="ECO:0000256" key="3">
    <source>
        <dbReference type="ARBA" id="ARBA00022723"/>
    </source>
</evidence>
<dbReference type="InterPro" id="IPR036010">
    <property type="entry name" value="2Fe-2S_ferredoxin-like_sf"/>
</dbReference>
<evidence type="ECO:0000256" key="4">
    <source>
        <dbReference type="ARBA" id="ARBA00023004"/>
    </source>
</evidence>
<comment type="similarity">
    <text evidence="1">Belongs to the adrenodoxin/putidaredoxin family.</text>
</comment>
<keyword evidence="9" id="KW-1185">Reference proteome</keyword>
<dbReference type="PANTHER" id="PTHR23426:SF65">
    <property type="entry name" value="FERREDOXIN-2, MITOCHONDRIAL"/>
    <property type="match status" value="1"/>
</dbReference>
<evidence type="ECO:0000259" key="7">
    <source>
        <dbReference type="PROSITE" id="PS51085"/>
    </source>
</evidence>
<dbReference type="RefSeq" id="WP_117382031.1">
    <property type="nucleotide sequence ID" value="NZ_QWDE01000001.1"/>
</dbReference>
<dbReference type="InterPro" id="IPR001041">
    <property type="entry name" value="2Fe-2S_ferredoxin-type"/>
</dbReference>
<evidence type="ECO:0000256" key="6">
    <source>
        <dbReference type="ARBA" id="ARBA00034078"/>
    </source>
</evidence>
<keyword evidence="4" id="KW-0408">Iron</keyword>
<dbReference type="Proteomes" id="UP000260823">
    <property type="component" value="Unassembled WGS sequence"/>
</dbReference>
<keyword evidence="2" id="KW-0001">2Fe-2S</keyword>
<keyword evidence="3" id="KW-0479">Metal-binding</keyword>
<dbReference type="CDD" id="cd00207">
    <property type="entry name" value="fer2"/>
    <property type="match status" value="1"/>
</dbReference>
<keyword evidence="5" id="KW-0411">Iron-sulfur</keyword>
<accession>A0A3E2NWA0</accession>
<dbReference type="GO" id="GO:0140647">
    <property type="term" value="P:P450-containing electron transport chain"/>
    <property type="evidence" value="ECO:0007669"/>
    <property type="project" value="InterPro"/>
</dbReference>
<dbReference type="PROSITE" id="PS51085">
    <property type="entry name" value="2FE2S_FER_2"/>
    <property type="match status" value="1"/>
</dbReference>
<dbReference type="SUPFAM" id="SSF54292">
    <property type="entry name" value="2Fe-2S ferredoxin-like"/>
    <property type="match status" value="1"/>
</dbReference>
<organism evidence="8 9">
    <name type="scientific">Mucilaginibacter terrenus</name>
    <dbReference type="NCBI Taxonomy" id="2482727"/>
    <lineage>
        <taxon>Bacteria</taxon>
        <taxon>Pseudomonadati</taxon>
        <taxon>Bacteroidota</taxon>
        <taxon>Sphingobacteriia</taxon>
        <taxon>Sphingobacteriales</taxon>
        <taxon>Sphingobacteriaceae</taxon>
        <taxon>Mucilaginibacter</taxon>
    </lineage>
</organism>
<reference evidence="8 9" key="1">
    <citation type="submission" date="2018-08" db="EMBL/GenBank/DDBJ databases">
        <title>Mucilaginibacter terrae sp. nov., isolated from manganese diggings.</title>
        <authorList>
            <person name="Huang Y."/>
            <person name="Zhou Z."/>
        </authorList>
    </citation>
    <scope>NUCLEOTIDE SEQUENCE [LARGE SCALE GENOMIC DNA]</scope>
    <source>
        <strain evidence="8 9">ZH6</strain>
    </source>
</reference>
<dbReference type="PRINTS" id="PR00355">
    <property type="entry name" value="ADRENODOXIN"/>
</dbReference>
<dbReference type="InterPro" id="IPR001055">
    <property type="entry name" value="Adrenodoxin-like"/>
</dbReference>
<protein>
    <submittedName>
        <fullName evidence="8">Ferredoxin</fullName>
    </submittedName>
</protein>
<dbReference type="Pfam" id="PF00111">
    <property type="entry name" value="Fer2"/>
    <property type="match status" value="1"/>
</dbReference>
<dbReference type="GO" id="GO:0009055">
    <property type="term" value="F:electron transfer activity"/>
    <property type="evidence" value="ECO:0007669"/>
    <property type="project" value="TreeGrafter"/>
</dbReference>
<evidence type="ECO:0000256" key="2">
    <source>
        <dbReference type="ARBA" id="ARBA00022714"/>
    </source>
</evidence>
<feature type="domain" description="2Fe-2S ferredoxin-type" evidence="7">
    <location>
        <begin position="1"/>
        <end position="105"/>
    </location>
</feature>
<comment type="caution">
    <text evidence="8">The sequence shown here is derived from an EMBL/GenBank/DDBJ whole genome shotgun (WGS) entry which is preliminary data.</text>
</comment>
<dbReference type="PANTHER" id="PTHR23426">
    <property type="entry name" value="FERREDOXIN/ADRENODOXIN"/>
    <property type="match status" value="1"/>
</dbReference>
<comment type="cofactor">
    <cofactor evidence="6">
        <name>[2Fe-2S] cluster</name>
        <dbReference type="ChEBI" id="CHEBI:190135"/>
    </cofactor>
</comment>
<sequence length="105" mass="11230">MIVLTVENRNGGRLPVEVPEDISLSLMELLKAMGYPIAATCGGLALCATCHVEVLQGAEQLPQPNDAELQMLDTLPALTAGSRLSCQVKIAPIINGMVFRIMPEQ</sequence>
<name>A0A3E2NWA0_9SPHI</name>
<dbReference type="InterPro" id="IPR012675">
    <property type="entry name" value="Beta-grasp_dom_sf"/>
</dbReference>
<dbReference type="Gene3D" id="3.10.20.30">
    <property type="match status" value="1"/>
</dbReference>
<dbReference type="OrthoDB" id="9799640at2"/>
<gene>
    <name evidence="8" type="ORF">DYU05_05885</name>
</gene>
<dbReference type="GO" id="GO:0051537">
    <property type="term" value="F:2 iron, 2 sulfur cluster binding"/>
    <property type="evidence" value="ECO:0007669"/>
    <property type="project" value="UniProtKB-KW"/>
</dbReference>
<evidence type="ECO:0000313" key="8">
    <source>
        <dbReference type="EMBL" id="RFZ85130.1"/>
    </source>
</evidence>
<proteinExistence type="inferred from homology"/>
<evidence type="ECO:0000313" key="9">
    <source>
        <dbReference type="Proteomes" id="UP000260823"/>
    </source>
</evidence>
<dbReference type="EMBL" id="QWDE01000001">
    <property type="protein sequence ID" value="RFZ85130.1"/>
    <property type="molecule type" value="Genomic_DNA"/>
</dbReference>